<keyword evidence="3" id="KW-0540">Nuclease</keyword>
<keyword evidence="3" id="KW-0378">Hydrolase</keyword>
<accession>A0A2V1KCG8</accession>
<evidence type="ECO:0000313" key="3">
    <source>
        <dbReference type="EMBL" id="PWF27381.1"/>
    </source>
</evidence>
<dbReference type="GO" id="GO:0003676">
    <property type="term" value="F:nucleic acid binding"/>
    <property type="evidence" value="ECO:0007669"/>
    <property type="project" value="InterPro"/>
</dbReference>
<dbReference type="EMBL" id="QETB01000001">
    <property type="protein sequence ID" value="PWF27381.1"/>
    <property type="molecule type" value="Genomic_DNA"/>
</dbReference>
<proteinExistence type="predicted"/>
<dbReference type="Gene3D" id="1.10.30.50">
    <property type="match status" value="1"/>
</dbReference>
<sequence>MATRTDWATVSEEIGELSGQVAQLHGQIISLAARVIEDDTWKGGGIRSVEHFLTLKTGLDRHTVGKMVKVARRTGELPELMTSLSEGRVTLDQAAIVAAHAPASYSADATEIAQYATCTQLRRALSTYFRGDHSTPDTGRDTSSLTMGVIDDQFRLSFTTTDLVAGSQVQQAIREAKDALFTAGNTEASLADGLVDVAARSLETVTEPSRRNRYQVLIHLDTDGKSWLHKAGALPHHLTERYTCEGQLIPVWETEGKPVAVGRTQRIVPGRTRRLVEDRDKGCRFPDCGSTAYLEVHHKTHWRDGGSTDPSNLLCLCSFHHDEHHRGSFTISGDPERPDGLTFRSHHGEKITPRPPDPPPEPDLPPHLWEDNLGEHLDMRWVHFNPNHQRVPI</sequence>
<dbReference type="SMART" id="SM00507">
    <property type="entry name" value="HNHc"/>
    <property type="match status" value="1"/>
</dbReference>
<feature type="region of interest" description="Disordered" evidence="1">
    <location>
        <begin position="328"/>
        <end position="370"/>
    </location>
</feature>
<dbReference type="GO" id="GO:0008270">
    <property type="term" value="F:zinc ion binding"/>
    <property type="evidence" value="ECO:0007669"/>
    <property type="project" value="InterPro"/>
</dbReference>
<evidence type="ECO:0000313" key="4">
    <source>
        <dbReference type="Proteomes" id="UP000245283"/>
    </source>
</evidence>
<evidence type="ECO:0000256" key="1">
    <source>
        <dbReference type="SAM" id="MobiDB-lite"/>
    </source>
</evidence>
<keyword evidence="3" id="KW-0255">Endonuclease</keyword>
<protein>
    <submittedName>
        <fullName evidence="3">HNH endonuclease</fullName>
    </submittedName>
</protein>
<keyword evidence="4" id="KW-1185">Reference proteome</keyword>
<gene>
    <name evidence="3" type="ORF">DD236_03065</name>
</gene>
<name>A0A2V1KCG8_9ACTO</name>
<evidence type="ECO:0000259" key="2">
    <source>
        <dbReference type="SMART" id="SM00507"/>
    </source>
</evidence>
<organism evidence="3 4">
    <name type="scientific">Ancrocorticia populi</name>
    <dbReference type="NCBI Taxonomy" id="2175228"/>
    <lineage>
        <taxon>Bacteria</taxon>
        <taxon>Bacillati</taxon>
        <taxon>Actinomycetota</taxon>
        <taxon>Actinomycetes</taxon>
        <taxon>Actinomycetales</taxon>
        <taxon>Actinomycetaceae</taxon>
        <taxon>Ancrocorticia</taxon>
    </lineage>
</organism>
<dbReference type="Pfam" id="PF01844">
    <property type="entry name" value="HNH"/>
    <property type="match status" value="1"/>
</dbReference>
<comment type="caution">
    <text evidence="3">The sequence shown here is derived from an EMBL/GenBank/DDBJ whole genome shotgun (WGS) entry which is preliminary data.</text>
</comment>
<dbReference type="CDD" id="cd00085">
    <property type="entry name" value="HNHc"/>
    <property type="match status" value="1"/>
</dbReference>
<dbReference type="GO" id="GO:0004519">
    <property type="term" value="F:endonuclease activity"/>
    <property type="evidence" value="ECO:0007669"/>
    <property type="project" value="UniProtKB-KW"/>
</dbReference>
<dbReference type="OrthoDB" id="3260936at2"/>
<dbReference type="InterPro" id="IPR003615">
    <property type="entry name" value="HNH_nuc"/>
</dbReference>
<dbReference type="AlphaFoldDB" id="A0A2V1KCG8"/>
<feature type="domain" description="HNH nuclease" evidence="2">
    <location>
        <begin position="271"/>
        <end position="322"/>
    </location>
</feature>
<reference evidence="4" key="1">
    <citation type="submission" date="2018-05" db="EMBL/GenBank/DDBJ databases">
        <authorList>
            <person name="Li Y."/>
        </authorList>
    </citation>
    <scope>NUCLEOTIDE SEQUENCE [LARGE SCALE GENOMIC DNA]</scope>
    <source>
        <strain evidence="4">sk1b4</strain>
    </source>
</reference>
<feature type="compositionally biased region" description="Pro residues" evidence="1">
    <location>
        <begin position="353"/>
        <end position="365"/>
    </location>
</feature>
<dbReference type="RefSeq" id="WP_109092881.1">
    <property type="nucleotide sequence ID" value="NZ_QETB01000001.1"/>
</dbReference>
<dbReference type="Proteomes" id="UP000245283">
    <property type="component" value="Unassembled WGS sequence"/>
</dbReference>
<dbReference type="InterPro" id="IPR002711">
    <property type="entry name" value="HNH"/>
</dbReference>